<dbReference type="AlphaFoldDB" id="A0A6J7FHL4"/>
<name>A0A6J7FHL4_9ZZZZ</name>
<feature type="region of interest" description="Disordered" evidence="1">
    <location>
        <begin position="315"/>
        <end position="335"/>
    </location>
</feature>
<protein>
    <submittedName>
        <fullName evidence="2">Unannotated protein</fullName>
    </submittedName>
</protein>
<proteinExistence type="predicted"/>
<dbReference type="EMBL" id="CAFBMK010000007">
    <property type="protein sequence ID" value="CAB4894877.1"/>
    <property type="molecule type" value="Genomic_DNA"/>
</dbReference>
<evidence type="ECO:0000313" key="2">
    <source>
        <dbReference type="EMBL" id="CAB4894877.1"/>
    </source>
</evidence>
<accession>A0A6J7FHL4</accession>
<evidence type="ECO:0000256" key="1">
    <source>
        <dbReference type="SAM" id="MobiDB-lite"/>
    </source>
</evidence>
<reference evidence="2" key="1">
    <citation type="submission" date="2020-05" db="EMBL/GenBank/DDBJ databases">
        <authorList>
            <person name="Chiriac C."/>
            <person name="Salcher M."/>
            <person name="Ghai R."/>
            <person name="Kavagutti S V."/>
        </authorList>
    </citation>
    <scope>NUCLEOTIDE SEQUENCE</scope>
</reference>
<sequence length="393" mass="40630">MAEEDFVAGPFEADPEMLVQRARDTLADRFPNITLAPGSLLEWDVETDAQTAADVAQLALTVAEEIVIDVLTRLLQEPRRLATPATGTATLLVSGATAVTVPDGTILEGIGPDGEPVSIQTLGAHAASIGTTEITGVPVQTLQVGTAVNGTSGDLLGLEQFPFGVAAELDGPLAGALEEEDRYAHLGRLVRLARIMAPRPIAAADIAEFVALKVPGVEAALCLENTDPGPPLDTVAAGHFTVGIRAADGTAPPGPVVAAAQALLDAALTSTIEAHVVTADYTTVNVAATVLAWPGYDHDVIAALAQDVVTSYLSPARWGEPPRPGEEGGDSPPRWAQTTGVYIAEVIERLGTVTGVDRARTSVTINGVNADLELEGLLPLPLPGTVTITVLDR</sequence>
<gene>
    <name evidence="2" type="ORF">UFOPK3564_00240</name>
</gene>
<organism evidence="2">
    <name type="scientific">freshwater metagenome</name>
    <dbReference type="NCBI Taxonomy" id="449393"/>
    <lineage>
        <taxon>unclassified sequences</taxon>
        <taxon>metagenomes</taxon>
        <taxon>ecological metagenomes</taxon>
    </lineage>
</organism>